<dbReference type="PANTHER" id="PTHR47320:SF1">
    <property type="entry name" value="BIFUNCTIONAL URIDYLYLTRANSFERASE_URIDYLYL-REMOVING ENZYME"/>
    <property type="match status" value="1"/>
</dbReference>
<organism evidence="11 12">
    <name type="scientific">Isoalcanivorax pacificus W11-5</name>
    <dbReference type="NCBI Taxonomy" id="391936"/>
    <lineage>
        <taxon>Bacteria</taxon>
        <taxon>Pseudomonadati</taxon>
        <taxon>Pseudomonadota</taxon>
        <taxon>Gammaproteobacteria</taxon>
        <taxon>Oceanospirillales</taxon>
        <taxon>Alcanivoracaceae</taxon>
        <taxon>Isoalcanivorax</taxon>
    </lineage>
</organism>
<accession>A0A0B4XKM1</accession>
<feature type="domain" description="ACT" evidence="9">
    <location>
        <begin position="707"/>
        <end position="790"/>
    </location>
</feature>
<dbReference type="CDD" id="cd00077">
    <property type="entry name" value="HDc"/>
    <property type="match status" value="1"/>
</dbReference>
<dbReference type="HAMAP" id="MF_00277">
    <property type="entry name" value="PII_uridylyl_transf"/>
    <property type="match status" value="1"/>
</dbReference>
<dbReference type="SUPFAM" id="SSF109604">
    <property type="entry name" value="HD-domain/PDEase-like"/>
    <property type="match status" value="1"/>
</dbReference>
<keyword evidence="1 8" id="KW-0808">Transferase</keyword>
<keyword evidence="6 8" id="KW-0511">Multifunctional enzyme</keyword>
<dbReference type="SUPFAM" id="SSF55021">
    <property type="entry name" value="ACT-like"/>
    <property type="match status" value="2"/>
</dbReference>
<evidence type="ECO:0000313" key="11">
    <source>
        <dbReference type="EMBL" id="AJD48834.1"/>
    </source>
</evidence>
<dbReference type="PROSITE" id="PS51671">
    <property type="entry name" value="ACT"/>
    <property type="match status" value="2"/>
</dbReference>
<proteinExistence type="inferred from homology"/>
<reference evidence="11 12" key="1">
    <citation type="journal article" date="2012" name="J. Bacteriol.">
        <title>Genome sequence of an alkane-degrading bacterium, Alcanivorax pacificus type strain W11-5, isolated from deep sea sediment.</title>
        <authorList>
            <person name="Lai Q."/>
            <person name="Shao Z."/>
        </authorList>
    </citation>
    <scope>NUCLEOTIDE SEQUENCE [LARGE SCALE GENOMIC DNA]</scope>
    <source>
        <strain evidence="11 12">W11-5</strain>
    </source>
</reference>
<dbReference type="InterPro" id="IPR006674">
    <property type="entry name" value="HD_domain"/>
</dbReference>
<evidence type="ECO:0000313" key="12">
    <source>
        <dbReference type="Proteomes" id="UP000006764"/>
    </source>
</evidence>
<comment type="catalytic activity">
    <reaction evidence="8">
        <text>[protein-PII]-L-tyrosine + UTP = [protein-PII]-uridylyl-L-tyrosine + diphosphate</text>
        <dbReference type="Rhea" id="RHEA:13673"/>
        <dbReference type="Rhea" id="RHEA-COMP:12147"/>
        <dbReference type="Rhea" id="RHEA-COMP:12148"/>
        <dbReference type="ChEBI" id="CHEBI:33019"/>
        <dbReference type="ChEBI" id="CHEBI:46398"/>
        <dbReference type="ChEBI" id="CHEBI:46858"/>
        <dbReference type="ChEBI" id="CHEBI:90602"/>
        <dbReference type="EC" id="2.7.7.59"/>
    </reaction>
</comment>
<dbReference type="Pfam" id="PF01966">
    <property type="entry name" value="HD"/>
    <property type="match status" value="1"/>
</dbReference>
<dbReference type="Pfam" id="PF01909">
    <property type="entry name" value="NTP_transf_2"/>
    <property type="match status" value="1"/>
</dbReference>
<dbReference type="KEGG" id="apac:S7S_12110"/>
<keyword evidence="12" id="KW-1185">Reference proteome</keyword>
<dbReference type="PROSITE" id="PS51831">
    <property type="entry name" value="HD"/>
    <property type="match status" value="1"/>
</dbReference>
<dbReference type="GO" id="GO:0008893">
    <property type="term" value="F:guanosine-3',5'-bis(diphosphate) 3'-diphosphatase activity"/>
    <property type="evidence" value="ECO:0007669"/>
    <property type="project" value="UniProtKB-EC"/>
</dbReference>
<feature type="domain" description="HD" evidence="10">
    <location>
        <begin position="462"/>
        <end position="584"/>
    </location>
</feature>
<dbReference type="EMBL" id="CP004387">
    <property type="protein sequence ID" value="AJD48834.1"/>
    <property type="molecule type" value="Genomic_DNA"/>
</dbReference>
<comment type="similarity">
    <text evidence="8">Belongs to the GlnD family.</text>
</comment>
<feature type="region of interest" description="Uridylyltransferase" evidence="8">
    <location>
        <begin position="1"/>
        <end position="343"/>
    </location>
</feature>
<dbReference type="GO" id="GO:0008081">
    <property type="term" value="F:phosphoric diester hydrolase activity"/>
    <property type="evidence" value="ECO:0007669"/>
    <property type="project" value="UniProtKB-UniRule"/>
</dbReference>
<dbReference type="SMART" id="SM00471">
    <property type="entry name" value="HDc"/>
    <property type="match status" value="1"/>
</dbReference>
<dbReference type="SUPFAM" id="SSF81593">
    <property type="entry name" value="Nucleotidyltransferase substrate binding subunit/domain"/>
    <property type="match status" value="1"/>
</dbReference>
<gene>
    <name evidence="8 11" type="primary">glnD</name>
    <name evidence="11" type="ORF">S7S_12110</name>
</gene>
<dbReference type="GO" id="GO:0006808">
    <property type="term" value="P:regulation of nitrogen utilization"/>
    <property type="evidence" value="ECO:0007669"/>
    <property type="project" value="UniProtKB-UniRule"/>
</dbReference>
<evidence type="ECO:0000256" key="3">
    <source>
        <dbReference type="ARBA" id="ARBA00022737"/>
    </source>
</evidence>
<dbReference type="InterPro" id="IPR002934">
    <property type="entry name" value="Polymerase_NTP_transf_dom"/>
</dbReference>
<dbReference type="InterPro" id="IPR043519">
    <property type="entry name" value="NT_sf"/>
</dbReference>
<dbReference type="OrthoDB" id="9758038at2"/>
<dbReference type="HOGENOM" id="CLU_012833_0_0_6"/>
<keyword evidence="4 8" id="KW-0378">Hydrolase</keyword>
<dbReference type="InterPro" id="IPR045865">
    <property type="entry name" value="ACT-like_dom_sf"/>
</dbReference>
<evidence type="ECO:0000256" key="7">
    <source>
        <dbReference type="ARBA" id="ARBA00047968"/>
    </source>
</evidence>
<dbReference type="NCBIfam" id="TIGR01693">
    <property type="entry name" value="UTase_glnD"/>
    <property type="match status" value="1"/>
</dbReference>
<protein>
    <recommendedName>
        <fullName evidence="8">Bifunctional uridylyltransferase/uridylyl-removing enzyme</fullName>
        <shortName evidence="8">UTase/UR</shortName>
    </recommendedName>
    <alternativeName>
        <fullName evidence="8">Bifunctional [protein-PII] modification enzyme</fullName>
    </alternativeName>
    <alternativeName>
        <fullName evidence="8">Bifunctional nitrogen sensor protein</fullName>
    </alternativeName>
    <domain>
        <recommendedName>
            <fullName evidence="8">[Protein-PII] uridylyltransferase</fullName>
            <shortName evidence="8">PII uridylyltransferase</shortName>
            <shortName evidence="8">UTase</shortName>
            <ecNumber evidence="8">2.7.7.59</ecNumber>
        </recommendedName>
    </domain>
    <domain>
        <recommendedName>
            <fullName evidence="8">[Protein-PII]-UMP uridylyl-removing enzyme</fullName>
            <shortName evidence="8">UR</shortName>
            <ecNumber evidence="8">3.1.4.-</ecNumber>
        </recommendedName>
    </domain>
</protein>
<dbReference type="InterPro" id="IPR003607">
    <property type="entry name" value="HD/PDEase_dom"/>
</dbReference>
<dbReference type="STRING" id="391936.S7S_12110"/>
<dbReference type="PANTHER" id="PTHR47320">
    <property type="entry name" value="BIFUNCTIONAL URIDYLYLTRANSFERASE/URIDYLYL-REMOVING ENZYME"/>
    <property type="match status" value="1"/>
</dbReference>
<dbReference type="CDD" id="cd04900">
    <property type="entry name" value="ACT_UUR-like_1"/>
    <property type="match status" value="1"/>
</dbReference>
<keyword evidence="5 8" id="KW-0460">Magnesium</keyword>
<dbReference type="PIRSF" id="PIRSF006288">
    <property type="entry name" value="PII_uridyltransf"/>
    <property type="match status" value="1"/>
</dbReference>
<dbReference type="SUPFAM" id="SSF81301">
    <property type="entry name" value="Nucleotidyltransferase"/>
    <property type="match status" value="1"/>
</dbReference>
<dbReference type="InterPro" id="IPR010043">
    <property type="entry name" value="UTase/UR"/>
</dbReference>
<evidence type="ECO:0000256" key="6">
    <source>
        <dbReference type="ARBA" id="ARBA00023268"/>
    </source>
</evidence>
<dbReference type="GO" id="GO:0008773">
    <property type="term" value="F:[protein-PII] uridylyltransferase activity"/>
    <property type="evidence" value="ECO:0007669"/>
    <property type="project" value="UniProtKB-UniRule"/>
</dbReference>
<sequence length="902" mass="103316">MTFEPDFTPAEALAALRNSKVPGKQARELLAAGQARLDAAFPATPIRKLVRGRAALVDRVLQAAWQLFGLADQEGQALLAVGGYGRGELHPHSDVDLLILLDGSPAQSLCGQLEGFIAFLWDTGLEIGHSVRTLEECLLLARDDITVATNVMESRTLAGDDRLREQLAERTGPEHIWPTPAFFAAKWHEQTSRHRKHNDTEYNLEPDIKNAPGGLRDLQMVGWVAKRHFYPRDKASNLEKLVALDFLTEREYAALRRCEDFLFEVRWALHTLSGRNENRLLFDYQRQVAALLGHEDSNANLAVELFMKEFYRVALALSVLNEMLLQLFDEAILQADKPHEVRPLNRRFQIHNDYLEVTHENVFTEHPSALLEMFVVLAQHPELKGVRATTMRDCIDKRRLIDDAYRNDPQHTALFMQLIRSPHKLWSQLRRMKRYGILGRYLPEFGRIIGMMQYDLFHIYTVDAHTLLVVKNMRRLRYEETREKFPLACDVFYRLPKPELLYIAGLYHDIAKGRGGDHSELGADDAIAFCQRHGLTNWDAKLVAWLVRSHLVMSVTAQRKDIADPDVVMEFARQVGDLVHLDYLYVLTVSDINATNPALWNSWRDSLLRQLYTETKRALRRGLNNPIDKQDWIDDTRDEAMKLLEQRQIPVENIEKLWSGIGDEYFLRENARDIAWHTEAMLTRDNPDEPLVLVRESSGGQYEGGTQIFVYTPDTENLFAATVNALDQLNLTIMDARIITSADSFSLDTYIVLDEHGTPIGNDYPRLQAIRDTLTQALRDPSQFGNIVQRRMPRRHKHFRVPTQVIISNDIVNDRTVVDVQTLDRPGLLARIGRMFMEFDLLLQNARIATLGERVEDVFFITQKDGGPVTDPDLCQRLQQRLKEELDDTSRDQVTPSGGLSI</sequence>
<dbReference type="CDD" id="cd04899">
    <property type="entry name" value="ACT_ACR-UUR-like_2"/>
    <property type="match status" value="1"/>
</dbReference>
<comment type="catalytic activity">
    <reaction evidence="8">
        <text>[protein-PII]-uridylyl-L-tyrosine + H2O = [protein-PII]-L-tyrosine + UMP + H(+)</text>
        <dbReference type="Rhea" id="RHEA:48600"/>
        <dbReference type="Rhea" id="RHEA-COMP:12147"/>
        <dbReference type="Rhea" id="RHEA-COMP:12148"/>
        <dbReference type="ChEBI" id="CHEBI:15377"/>
        <dbReference type="ChEBI" id="CHEBI:15378"/>
        <dbReference type="ChEBI" id="CHEBI:46858"/>
        <dbReference type="ChEBI" id="CHEBI:57865"/>
        <dbReference type="ChEBI" id="CHEBI:90602"/>
    </reaction>
</comment>
<keyword evidence="2 8" id="KW-0548">Nucleotidyltransferase</keyword>
<dbReference type="Pfam" id="PF08335">
    <property type="entry name" value="GlnD_UR_UTase"/>
    <property type="match status" value="1"/>
</dbReference>
<dbReference type="CDD" id="cd05401">
    <property type="entry name" value="NT_GlnE_GlnD_like"/>
    <property type="match status" value="1"/>
</dbReference>
<evidence type="ECO:0000256" key="2">
    <source>
        <dbReference type="ARBA" id="ARBA00022695"/>
    </source>
</evidence>
<feature type="domain" description="ACT" evidence="9">
    <location>
        <begin position="817"/>
        <end position="896"/>
    </location>
</feature>
<evidence type="ECO:0000256" key="8">
    <source>
        <dbReference type="HAMAP-Rule" id="MF_00277"/>
    </source>
</evidence>
<dbReference type="AlphaFoldDB" id="A0A0B4XKM1"/>
<dbReference type="EC" id="2.7.7.59" evidence="8"/>
<evidence type="ECO:0000256" key="1">
    <source>
        <dbReference type="ARBA" id="ARBA00022679"/>
    </source>
</evidence>
<dbReference type="EC" id="3.1.4.-" evidence="8"/>
<evidence type="ECO:0000256" key="5">
    <source>
        <dbReference type="ARBA" id="ARBA00022842"/>
    </source>
</evidence>
<comment type="domain">
    <text evidence="8">Has four distinct domains: an N-terminal nucleotidyltransferase (NT) domain responsible for UTase activity, a central HD domain that encodes UR activity, and two C-terminal ACT domains that seem to have a role in glutamine sensing.</text>
</comment>
<dbReference type="RefSeq" id="WP_008736748.1">
    <property type="nucleotide sequence ID" value="NZ_CP004387.1"/>
</dbReference>
<dbReference type="InterPro" id="IPR002912">
    <property type="entry name" value="ACT_dom"/>
</dbReference>
<dbReference type="Gene3D" id="1.10.3210.10">
    <property type="entry name" value="Hypothetical protein af1432"/>
    <property type="match status" value="1"/>
</dbReference>
<evidence type="ECO:0000259" key="10">
    <source>
        <dbReference type="PROSITE" id="PS51831"/>
    </source>
</evidence>
<keyword evidence="3" id="KW-0677">Repeat</keyword>
<comment type="function">
    <text evidence="8">Modifies, by uridylylation and deuridylylation, the PII regulatory proteins (GlnB and homologs), in response to the nitrogen status of the cell that GlnD senses through the glutamine level. Under low glutamine levels, catalyzes the conversion of the PII proteins and UTP to PII-UMP and PPi, while under higher glutamine levels, GlnD hydrolyzes PII-UMP to PII and UMP (deuridylylation). Thus, controls uridylylation state and activity of the PII proteins, and plays an important role in the regulation of nitrogen metabolism.</text>
</comment>
<dbReference type="NCBIfam" id="NF001366">
    <property type="entry name" value="PRK00275.1"/>
    <property type="match status" value="1"/>
</dbReference>
<evidence type="ECO:0000259" key="9">
    <source>
        <dbReference type="PROSITE" id="PS51671"/>
    </source>
</evidence>
<dbReference type="FunFam" id="1.10.3090.10:FF:000005">
    <property type="entry name" value="Bifunctional uridylyltransferase/uridylyl-removing enzyme"/>
    <property type="match status" value="1"/>
</dbReference>
<evidence type="ECO:0000256" key="4">
    <source>
        <dbReference type="ARBA" id="ARBA00022801"/>
    </source>
</evidence>
<comment type="caution">
    <text evidence="8">Lacks conserved residue(s) required for the propagation of feature annotation.</text>
</comment>
<dbReference type="Pfam" id="PF24931">
    <property type="entry name" value="ACT_ACR9_3rd"/>
    <property type="match status" value="1"/>
</dbReference>
<comment type="catalytic activity">
    <reaction evidence="7">
        <text>guanosine 3',5'-bis(diphosphate) + H2O = GDP + diphosphate + H(+)</text>
        <dbReference type="Rhea" id="RHEA:14253"/>
        <dbReference type="ChEBI" id="CHEBI:15377"/>
        <dbReference type="ChEBI" id="CHEBI:15378"/>
        <dbReference type="ChEBI" id="CHEBI:33019"/>
        <dbReference type="ChEBI" id="CHEBI:58189"/>
        <dbReference type="ChEBI" id="CHEBI:77828"/>
        <dbReference type="EC" id="3.1.7.2"/>
    </reaction>
</comment>
<name>A0A0B4XKM1_9GAMM</name>
<comment type="activity regulation">
    <text evidence="8">Uridylyltransferase (UTase) activity is inhibited by glutamine, while glutamine activates uridylyl-removing (UR) activity.</text>
</comment>
<dbReference type="InterPro" id="IPR013546">
    <property type="entry name" value="PII_UdlTrfase/GS_AdlTrfase"/>
</dbReference>
<comment type="cofactor">
    <cofactor evidence="8">
        <name>Mg(2+)</name>
        <dbReference type="ChEBI" id="CHEBI:18420"/>
    </cofactor>
</comment>
<dbReference type="Proteomes" id="UP000006764">
    <property type="component" value="Chromosome"/>
</dbReference>